<keyword evidence="2" id="KW-1185">Reference proteome</keyword>
<evidence type="ECO:0000313" key="2">
    <source>
        <dbReference type="Proteomes" id="UP001060085"/>
    </source>
</evidence>
<dbReference type="Proteomes" id="UP001060085">
    <property type="component" value="Linkage Group LG02"/>
</dbReference>
<name>A0ACC0BW73_CATRO</name>
<gene>
    <name evidence="1" type="ORF">M9H77_07792</name>
</gene>
<protein>
    <submittedName>
        <fullName evidence="1">Uncharacterized protein</fullName>
    </submittedName>
</protein>
<comment type="caution">
    <text evidence="1">The sequence shown here is derived from an EMBL/GenBank/DDBJ whole genome shotgun (WGS) entry which is preliminary data.</text>
</comment>
<dbReference type="EMBL" id="CM044702">
    <property type="protein sequence ID" value="KAI5676842.1"/>
    <property type="molecule type" value="Genomic_DNA"/>
</dbReference>
<reference evidence="2" key="1">
    <citation type="journal article" date="2023" name="Nat. Plants">
        <title>Single-cell RNA sequencing provides a high-resolution roadmap for understanding the multicellular compartmentation of specialized metabolism.</title>
        <authorList>
            <person name="Sun S."/>
            <person name="Shen X."/>
            <person name="Li Y."/>
            <person name="Li Y."/>
            <person name="Wang S."/>
            <person name="Li R."/>
            <person name="Zhang H."/>
            <person name="Shen G."/>
            <person name="Guo B."/>
            <person name="Wei J."/>
            <person name="Xu J."/>
            <person name="St-Pierre B."/>
            <person name="Chen S."/>
            <person name="Sun C."/>
        </authorList>
    </citation>
    <scope>NUCLEOTIDE SEQUENCE [LARGE SCALE GENOMIC DNA]</scope>
</reference>
<organism evidence="1 2">
    <name type="scientific">Catharanthus roseus</name>
    <name type="common">Madagascar periwinkle</name>
    <name type="synonym">Vinca rosea</name>
    <dbReference type="NCBI Taxonomy" id="4058"/>
    <lineage>
        <taxon>Eukaryota</taxon>
        <taxon>Viridiplantae</taxon>
        <taxon>Streptophyta</taxon>
        <taxon>Embryophyta</taxon>
        <taxon>Tracheophyta</taxon>
        <taxon>Spermatophyta</taxon>
        <taxon>Magnoliopsida</taxon>
        <taxon>eudicotyledons</taxon>
        <taxon>Gunneridae</taxon>
        <taxon>Pentapetalae</taxon>
        <taxon>asterids</taxon>
        <taxon>lamiids</taxon>
        <taxon>Gentianales</taxon>
        <taxon>Apocynaceae</taxon>
        <taxon>Rauvolfioideae</taxon>
        <taxon>Vinceae</taxon>
        <taxon>Catharanthinae</taxon>
        <taxon>Catharanthus</taxon>
    </lineage>
</organism>
<accession>A0ACC0BW73</accession>
<sequence length="95" mass="10444">MFSVTWFIGVCNSPSSSLLSSSDSDLLETASSPSNWSISSASSLTCLFNFVNDNTPQFNAIPHGFVESEDKPNELFLLQFHRHSHGIVGSMVQKF</sequence>
<proteinExistence type="predicted"/>
<evidence type="ECO:0000313" key="1">
    <source>
        <dbReference type="EMBL" id="KAI5676842.1"/>
    </source>
</evidence>